<dbReference type="InterPro" id="IPR002182">
    <property type="entry name" value="NB-ARC"/>
</dbReference>
<dbReference type="SMART" id="SM00255">
    <property type="entry name" value="TIR"/>
    <property type="match status" value="1"/>
</dbReference>
<dbReference type="Proteomes" id="UP000886595">
    <property type="component" value="Unassembled WGS sequence"/>
</dbReference>
<keyword evidence="10" id="KW-1185">Reference proteome</keyword>
<dbReference type="PANTHER" id="PTHR11017:SF589">
    <property type="entry name" value="ADP-RIBOSYL CYCLASE_CYCLIC ADP-RIBOSE HYDROLASE-RELATED"/>
    <property type="match status" value="1"/>
</dbReference>
<evidence type="ECO:0000256" key="3">
    <source>
        <dbReference type="ARBA" id="ARBA00022737"/>
    </source>
</evidence>
<dbReference type="Pfam" id="PF01582">
    <property type="entry name" value="TIR"/>
    <property type="match status" value="2"/>
</dbReference>
<feature type="transmembrane region" description="Helical" evidence="7">
    <location>
        <begin position="1398"/>
        <end position="1416"/>
    </location>
</feature>
<evidence type="ECO:0000256" key="7">
    <source>
        <dbReference type="SAM" id="Phobius"/>
    </source>
</evidence>
<dbReference type="FunFam" id="3.80.10.10:FF:000386">
    <property type="entry name" value="Disease resistance protein RPS4"/>
    <property type="match status" value="1"/>
</dbReference>
<dbReference type="GO" id="GO:0061809">
    <property type="term" value="F:NAD+ nucleosidase activity, cyclic ADP-ribose generating"/>
    <property type="evidence" value="ECO:0007669"/>
    <property type="project" value="UniProtKB-EC"/>
</dbReference>
<gene>
    <name evidence="9" type="ORF">Bca52824_037942</name>
</gene>
<evidence type="ECO:0000256" key="5">
    <source>
        <dbReference type="ARBA" id="ARBA00023027"/>
    </source>
</evidence>
<evidence type="ECO:0000256" key="6">
    <source>
        <dbReference type="ARBA" id="ARBA00047304"/>
    </source>
</evidence>
<dbReference type="GO" id="GO:0043531">
    <property type="term" value="F:ADP binding"/>
    <property type="evidence" value="ECO:0007669"/>
    <property type="project" value="InterPro"/>
</dbReference>
<keyword evidence="2" id="KW-0433">Leucine-rich repeat</keyword>
<dbReference type="PANTHER" id="PTHR11017">
    <property type="entry name" value="LEUCINE-RICH REPEAT-CONTAINING PROTEIN"/>
    <property type="match status" value="1"/>
</dbReference>
<proteinExistence type="predicted"/>
<dbReference type="Gene3D" id="3.40.50.300">
    <property type="entry name" value="P-loop containing nucleotide triphosphate hydrolases"/>
    <property type="match status" value="1"/>
</dbReference>
<dbReference type="InterPro" id="IPR027417">
    <property type="entry name" value="P-loop_NTPase"/>
</dbReference>
<dbReference type="Gene3D" id="3.80.10.10">
    <property type="entry name" value="Ribonuclease Inhibitor"/>
    <property type="match status" value="3"/>
</dbReference>
<dbReference type="PROSITE" id="PS50104">
    <property type="entry name" value="TIR"/>
    <property type="match status" value="1"/>
</dbReference>
<keyword evidence="7" id="KW-0812">Transmembrane</keyword>
<sequence>MVTVVSSFSSVQSPPQNQVFLNLRGKQLRYGFVSHLEKALRRDGINVFIDKNETKGKDLSNRGSRSPSSRACIRNQSDDVKNLNGVFGDKFWELAKTCKGEKLEKWREALQNIPQKLGFTLGETSDEGDYINQIVGEVIKVLSSDLERHIPIDNHPCSGAEKTPEAAPDLPPPLFGIENRLTQLEMKSDFECESTVTIGVVGMPGIGKTTLTKMLYEKWRGEFLRCVFLHDVRKLWKDCKMNRDIFMRELLKDDDVKQQVSDLSPESLKALLLSKKSLVVLDNVSDKSQIETLLGECDWIKRGSRIFITTSDKSVIEGVVDDTYEVLRLSGRDSFQYFSYFAFSGKLCPPEDNFLNLSRLFVDYAKGNPLALKILGVELSEKDETHWEETLRSVLQISYNGLGQLHKDVFLDVACFFRSGDENYVRSLVESCDTDLLDAASEIKDLASKFLINISGGRVEMHDLLYTFGKELGSKGSRRLWNHKGVVGALKKRTGAGSVRGIFLDMSELKEKLPLDRCTFTEMRNLRYLKFYSSRCHRECEADCKLNFPEGLDFPLDEVRYLFWLKFPLKKLPKDFNPRNLTDLNLSFSEIEEVWEGVKDTPKLKWVDLSHSSKLCNLTGLLNAESLQRLNLEGCMSLEELPREMKRMKSLVFLNMRGCTSLRVLPHMNLISMKTLILTNCSSLQTFQMVSTNLENLHLDGTAIGQLPTNMWKLQRLIVLNLKDCKMLVAVPECLGKLKALQELVLSGCSELKTFPIRIENMKSLQILLLDGTSITDMPKILQLNSSKVEDLPELRRGMDGISSLQRLCLSMNDMITNLRIDISLLCHLKLLDLKFCKNLTSIPLLPPNLEILDAHGCGKLKTLAMPMAILKHMEKVHSKFIFTNCNSLEQSAKNSITTYAQRKSQLDGHASEALFITSFPGSEVPSWFNHRMIGSTLELKFPPHWCDNRLSTIVLCAVVAFQNEINSFSIECTCEFKNELGTCTRFSSILGGEGSQGHQKCVPTEASIKFKVIDGSGEIMNCGLSLVYEESNHVVIEGDSNGTSSGRALSVVECTMSSATRLLSVVLRYLWLELKTFPIRIENMKSLQILLLDGTSITDMPKILQLNSSKVEDLPELRRGMDGISSLQRLCLSMNDMITNLRIDISLLCHLKLLDLKFCKNLTSIPLLPPNLEILDAHGCGKLKTLAMPMAILKHMEKVHSKFIFTNCNSLEQSAKNSITTYAQRKSQLDARSEVPSWFNHRMIGSTLELKFPPHWCDNRLSTIVLCAVVAFQNEINSFSIECTCEFKNELGTCTRFSSILGGDHVFIGYTSCSHITKHVEGSQGHQKCVPTEASIKFKVIDGSGEIMNCGLSLVYEESNHVVIEGDSNGTSSGRALSVVECTMSSATRLLSVVLRYLWLGVVFFSVFGFARFYFH</sequence>
<dbReference type="Gene3D" id="3.40.50.10140">
    <property type="entry name" value="Toll/interleukin-1 receptor homology (TIR) domain"/>
    <property type="match status" value="2"/>
</dbReference>
<dbReference type="GO" id="GO:0007165">
    <property type="term" value="P:signal transduction"/>
    <property type="evidence" value="ECO:0007669"/>
    <property type="project" value="InterPro"/>
</dbReference>
<comment type="caution">
    <text evidence="9">The sequence shown here is derived from an EMBL/GenBank/DDBJ whole genome shotgun (WGS) entry which is preliminary data.</text>
</comment>
<feature type="domain" description="TIR" evidence="8">
    <location>
        <begin position="15"/>
        <end position="142"/>
    </location>
</feature>
<dbReference type="Pfam" id="PF20160">
    <property type="entry name" value="C-JID"/>
    <property type="match status" value="2"/>
</dbReference>
<dbReference type="Gene3D" id="1.10.8.430">
    <property type="entry name" value="Helical domain of apoptotic protease-activating factors"/>
    <property type="match status" value="1"/>
</dbReference>
<keyword evidence="7" id="KW-0472">Membrane</keyword>
<evidence type="ECO:0000313" key="9">
    <source>
        <dbReference type="EMBL" id="KAG2291273.1"/>
    </source>
</evidence>
<reference evidence="9 10" key="1">
    <citation type="submission" date="2020-02" db="EMBL/GenBank/DDBJ databases">
        <authorList>
            <person name="Ma Q."/>
            <person name="Huang Y."/>
            <person name="Song X."/>
            <person name="Pei D."/>
        </authorList>
    </citation>
    <scope>NUCLEOTIDE SEQUENCE [LARGE SCALE GENOMIC DNA]</scope>
    <source>
        <strain evidence="9">Sxm20200214</strain>
        <tissue evidence="9">Leaf</tissue>
    </source>
</reference>
<comment type="catalytic activity">
    <reaction evidence="6">
        <text>NAD(+) + H2O = ADP-D-ribose + nicotinamide + H(+)</text>
        <dbReference type="Rhea" id="RHEA:16301"/>
        <dbReference type="ChEBI" id="CHEBI:15377"/>
        <dbReference type="ChEBI" id="CHEBI:15378"/>
        <dbReference type="ChEBI" id="CHEBI:17154"/>
        <dbReference type="ChEBI" id="CHEBI:57540"/>
        <dbReference type="ChEBI" id="CHEBI:57967"/>
        <dbReference type="EC" id="3.2.2.6"/>
    </reaction>
    <physiologicalReaction direction="left-to-right" evidence="6">
        <dbReference type="Rhea" id="RHEA:16302"/>
    </physiologicalReaction>
</comment>
<dbReference type="EC" id="3.2.2.6" evidence="1"/>
<protein>
    <recommendedName>
        <fullName evidence="1">ADP-ribosyl cyclase/cyclic ADP-ribose hydrolase</fullName>
        <ecNumber evidence="1">3.2.2.6</ecNumber>
    </recommendedName>
</protein>
<dbReference type="InterPro" id="IPR035897">
    <property type="entry name" value="Toll_tir_struct_dom_sf"/>
</dbReference>
<name>A0A8X7RQ79_BRACI</name>
<dbReference type="InterPro" id="IPR045344">
    <property type="entry name" value="C-JID"/>
</dbReference>
<organism evidence="9 10">
    <name type="scientific">Brassica carinata</name>
    <name type="common">Ethiopian mustard</name>
    <name type="synonym">Abyssinian cabbage</name>
    <dbReference type="NCBI Taxonomy" id="52824"/>
    <lineage>
        <taxon>Eukaryota</taxon>
        <taxon>Viridiplantae</taxon>
        <taxon>Streptophyta</taxon>
        <taxon>Embryophyta</taxon>
        <taxon>Tracheophyta</taxon>
        <taxon>Spermatophyta</taxon>
        <taxon>Magnoliopsida</taxon>
        <taxon>eudicotyledons</taxon>
        <taxon>Gunneridae</taxon>
        <taxon>Pentapetalae</taxon>
        <taxon>rosids</taxon>
        <taxon>malvids</taxon>
        <taxon>Brassicales</taxon>
        <taxon>Brassicaceae</taxon>
        <taxon>Brassiceae</taxon>
        <taxon>Brassica</taxon>
    </lineage>
</organism>
<evidence type="ECO:0000256" key="2">
    <source>
        <dbReference type="ARBA" id="ARBA00022614"/>
    </source>
</evidence>
<dbReference type="InterPro" id="IPR058192">
    <property type="entry name" value="WHD_ROQ1-like"/>
</dbReference>
<keyword evidence="3" id="KW-0677">Repeat</keyword>
<dbReference type="InterPro" id="IPR032675">
    <property type="entry name" value="LRR_dom_sf"/>
</dbReference>
<dbReference type="Pfam" id="PF00931">
    <property type="entry name" value="NB-ARC"/>
    <property type="match status" value="1"/>
</dbReference>
<dbReference type="InterPro" id="IPR042197">
    <property type="entry name" value="Apaf_helical"/>
</dbReference>
<dbReference type="SUPFAM" id="SSF52058">
    <property type="entry name" value="L domain-like"/>
    <property type="match status" value="2"/>
</dbReference>
<dbReference type="EMBL" id="JAAMPC010000009">
    <property type="protein sequence ID" value="KAG2291273.1"/>
    <property type="molecule type" value="Genomic_DNA"/>
</dbReference>
<dbReference type="SUPFAM" id="SSF52540">
    <property type="entry name" value="P-loop containing nucleoside triphosphate hydrolases"/>
    <property type="match status" value="1"/>
</dbReference>
<dbReference type="OrthoDB" id="1104903at2759"/>
<evidence type="ECO:0000256" key="4">
    <source>
        <dbReference type="ARBA" id="ARBA00022801"/>
    </source>
</evidence>
<keyword evidence="7" id="KW-1133">Transmembrane helix</keyword>
<dbReference type="GO" id="GO:0006952">
    <property type="term" value="P:defense response"/>
    <property type="evidence" value="ECO:0007669"/>
    <property type="project" value="InterPro"/>
</dbReference>
<dbReference type="PRINTS" id="PR00364">
    <property type="entry name" value="DISEASERSIST"/>
</dbReference>
<evidence type="ECO:0000256" key="1">
    <source>
        <dbReference type="ARBA" id="ARBA00011982"/>
    </source>
</evidence>
<keyword evidence="4" id="KW-0378">Hydrolase</keyword>
<keyword evidence="5" id="KW-0520">NAD</keyword>
<evidence type="ECO:0000259" key="8">
    <source>
        <dbReference type="PROSITE" id="PS50104"/>
    </source>
</evidence>
<accession>A0A8X7RQ79</accession>
<dbReference type="Pfam" id="PF23282">
    <property type="entry name" value="WHD_ROQ1"/>
    <property type="match status" value="1"/>
</dbReference>
<evidence type="ECO:0000313" key="10">
    <source>
        <dbReference type="Proteomes" id="UP000886595"/>
    </source>
</evidence>
<dbReference type="InterPro" id="IPR000157">
    <property type="entry name" value="TIR_dom"/>
</dbReference>
<dbReference type="InterPro" id="IPR044974">
    <property type="entry name" value="Disease_R_plants"/>
</dbReference>